<dbReference type="PRINTS" id="PR00507">
    <property type="entry name" value="N12N6MTFRASE"/>
</dbReference>
<dbReference type="GO" id="GO:0009307">
    <property type="term" value="P:DNA restriction-modification system"/>
    <property type="evidence" value="ECO:0007669"/>
    <property type="project" value="UniProtKB-KW"/>
</dbReference>
<keyword evidence="5" id="KW-0680">Restriction system</keyword>
<proteinExistence type="predicted"/>
<evidence type="ECO:0000256" key="3">
    <source>
        <dbReference type="ARBA" id="ARBA00022679"/>
    </source>
</evidence>
<reference evidence="8" key="2">
    <citation type="submission" date="2020-09" db="EMBL/GenBank/DDBJ databases">
        <authorList>
            <person name="Sun Q."/>
            <person name="Ohkuma M."/>
        </authorList>
    </citation>
    <scope>NUCLEOTIDE SEQUENCE</scope>
    <source>
        <strain evidence="8">JCM 13064</strain>
    </source>
</reference>
<dbReference type="Pfam" id="PF02384">
    <property type="entry name" value="N6_Mtase"/>
    <property type="match status" value="1"/>
</dbReference>
<evidence type="ECO:0000313" key="8">
    <source>
        <dbReference type="EMBL" id="GGL14538.1"/>
    </source>
</evidence>
<dbReference type="GO" id="GO:0003677">
    <property type="term" value="F:DNA binding"/>
    <property type="evidence" value="ECO:0007669"/>
    <property type="project" value="InterPro"/>
</dbReference>
<dbReference type="PANTHER" id="PTHR42933">
    <property type="entry name" value="SLR6095 PROTEIN"/>
    <property type="match status" value="1"/>
</dbReference>
<dbReference type="GO" id="GO:0009007">
    <property type="term" value="F:site-specific DNA-methyltransferase (adenine-specific) activity"/>
    <property type="evidence" value="ECO:0007669"/>
    <property type="project" value="UniProtKB-EC"/>
</dbReference>
<feature type="domain" description="DNA methylase adenine-specific" evidence="7">
    <location>
        <begin position="205"/>
        <end position="459"/>
    </location>
</feature>
<dbReference type="Proteomes" id="UP000645217">
    <property type="component" value="Unassembled WGS sequence"/>
</dbReference>
<evidence type="ECO:0000313" key="9">
    <source>
        <dbReference type="Proteomes" id="UP000645217"/>
    </source>
</evidence>
<dbReference type="Gene3D" id="3.40.50.150">
    <property type="entry name" value="Vaccinia Virus protein VP39"/>
    <property type="match status" value="1"/>
</dbReference>
<evidence type="ECO:0000256" key="5">
    <source>
        <dbReference type="ARBA" id="ARBA00022747"/>
    </source>
</evidence>
<evidence type="ECO:0000256" key="2">
    <source>
        <dbReference type="ARBA" id="ARBA00022603"/>
    </source>
</evidence>
<evidence type="ECO:0000256" key="6">
    <source>
        <dbReference type="ARBA" id="ARBA00047942"/>
    </source>
</evidence>
<evidence type="ECO:0000259" key="7">
    <source>
        <dbReference type="Pfam" id="PF02384"/>
    </source>
</evidence>
<dbReference type="EMBL" id="BMNT01000049">
    <property type="protein sequence ID" value="GGL14538.1"/>
    <property type="molecule type" value="Genomic_DNA"/>
</dbReference>
<dbReference type="InterPro" id="IPR003356">
    <property type="entry name" value="DNA_methylase_A-5"/>
</dbReference>
<dbReference type="InterPro" id="IPR051537">
    <property type="entry name" value="DNA_Adenine_Mtase"/>
</dbReference>
<evidence type="ECO:0000256" key="4">
    <source>
        <dbReference type="ARBA" id="ARBA00022691"/>
    </source>
</evidence>
<dbReference type="AlphaFoldDB" id="A0A917VSL0"/>
<dbReference type="EC" id="2.1.1.72" evidence="1"/>
<accession>A0A917VSL0</accession>
<organism evidence="8 9">
    <name type="scientific">Sphaerisporangium melleum</name>
    <dbReference type="NCBI Taxonomy" id="321316"/>
    <lineage>
        <taxon>Bacteria</taxon>
        <taxon>Bacillati</taxon>
        <taxon>Actinomycetota</taxon>
        <taxon>Actinomycetes</taxon>
        <taxon>Streptosporangiales</taxon>
        <taxon>Streptosporangiaceae</taxon>
        <taxon>Sphaerisporangium</taxon>
    </lineage>
</organism>
<name>A0A917VSL0_9ACTN</name>
<protein>
    <recommendedName>
        <fullName evidence="1">site-specific DNA-methyltransferase (adenine-specific)</fullName>
        <ecNumber evidence="1">2.1.1.72</ecNumber>
    </recommendedName>
</protein>
<dbReference type="InterPro" id="IPR029063">
    <property type="entry name" value="SAM-dependent_MTases_sf"/>
</dbReference>
<reference evidence="8" key="1">
    <citation type="journal article" date="2014" name="Int. J. Syst. Evol. Microbiol.">
        <title>Complete genome sequence of Corynebacterium casei LMG S-19264T (=DSM 44701T), isolated from a smear-ripened cheese.</title>
        <authorList>
            <consortium name="US DOE Joint Genome Institute (JGI-PGF)"/>
            <person name="Walter F."/>
            <person name="Albersmeier A."/>
            <person name="Kalinowski J."/>
            <person name="Ruckert C."/>
        </authorList>
    </citation>
    <scope>NUCLEOTIDE SEQUENCE</scope>
    <source>
        <strain evidence="8">JCM 13064</strain>
    </source>
</reference>
<comment type="catalytic activity">
    <reaction evidence="6">
        <text>a 2'-deoxyadenosine in DNA + S-adenosyl-L-methionine = an N(6)-methyl-2'-deoxyadenosine in DNA + S-adenosyl-L-homocysteine + H(+)</text>
        <dbReference type="Rhea" id="RHEA:15197"/>
        <dbReference type="Rhea" id="RHEA-COMP:12418"/>
        <dbReference type="Rhea" id="RHEA-COMP:12419"/>
        <dbReference type="ChEBI" id="CHEBI:15378"/>
        <dbReference type="ChEBI" id="CHEBI:57856"/>
        <dbReference type="ChEBI" id="CHEBI:59789"/>
        <dbReference type="ChEBI" id="CHEBI:90615"/>
        <dbReference type="ChEBI" id="CHEBI:90616"/>
        <dbReference type="EC" id="2.1.1.72"/>
    </reaction>
</comment>
<dbReference type="SUPFAM" id="SSF53335">
    <property type="entry name" value="S-adenosyl-L-methionine-dependent methyltransferases"/>
    <property type="match status" value="1"/>
</dbReference>
<dbReference type="GO" id="GO:0008170">
    <property type="term" value="F:N-methyltransferase activity"/>
    <property type="evidence" value="ECO:0007669"/>
    <property type="project" value="InterPro"/>
</dbReference>
<gene>
    <name evidence="8" type="ORF">GCM10007964_65670</name>
</gene>
<keyword evidence="9" id="KW-1185">Reference proteome</keyword>
<evidence type="ECO:0000256" key="1">
    <source>
        <dbReference type="ARBA" id="ARBA00011900"/>
    </source>
</evidence>
<comment type="caution">
    <text evidence="8">The sequence shown here is derived from an EMBL/GenBank/DDBJ whole genome shotgun (WGS) entry which is preliminary data.</text>
</comment>
<keyword evidence="2" id="KW-0489">Methyltransferase</keyword>
<dbReference type="PANTHER" id="PTHR42933:SF4">
    <property type="entry name" value="TYPE I RESTRICTION ENZYME ECOKI METHYLASE SUBUNIT"/>
    <property type="match status" value="1"/>
</dbReference>
<sequence length="503" mass="55601">MTLVSLGDIARRAGVKPGAVSNWRRRHRDSFPAPVEHEGREVFRADEVASWLDRRRIDRSSLRPNEDEGRTYGDRFRATGEISKESESAEKASGVWARLLRLPCFQELSSEPDMLLELLLLRLRDEPGWAALKDRATEVSALQALNEFLWRKNYELSYIGPRERKAQIALDLLNSLDALTPPTGDDGWSALVDGFVETASEWLVKGAEHYTPRSVVDLMLGATSPAKDDEVCDPCCGNGGLLASVAGVVEGAVRGHALWNRSARMASLTLALRGRRGEITPDAAPSPEGVERQYRVIMSNPPFNLQLGERPWQSRFGTVPPRNANFAWLCDAYERLAQGGRAAVIMPNGSTFSHGAERNIRAAMVKAGVVERIIALPSGLFVNTGIPVTLWVLRKSGPQNVLMVDGTDLGYMADRPQRKLSSRDIQLLASAEPGKRARLVSLTEIHEQDYNLSPGRYISRTLAPYNGGTLAERFRSLVEAEHAVQAADAHAHEQLKKVTGWKQ</sequence>
<keyword evidence="4" id="KW-0949">S-adenosyl-L-methionine</keyword>
<keyword evidence="3" id="KW-0808">Transferase</keyword>
<dbReference type="GO" id="GO:0032259">
    <property type="term" value="P:methylation"/>
    <property type="evidence" value="ECO:0007669"/>
    <property type="project" value="UniProtKB-KW"/>
</dbReference>